<accession>A0A5Q3FC98</accession>
<dbReference type="EMBL" id="CABFJX010000398">
    <property type="protein sequence ID" value="VTT79718.1"/>
    <property type="molecule type" value="Genomic_DNA"/>
</dbReference>
<dbReference type="AlphaFoldDB" id="A0A5Q3FC98"/>
<feature type="compositionally biased region" description="Polar residues" evidence="1">
    <location>
        <begin position="178"/>
        <end position="201"/>
    </location>
</feature>
<organism evidence="2 3">
    <name type="scientific">Fusarium fujikuroi</name>
    <name type="common">Bakanae and foot rot disease fungus</name>
    <name type="synonym">Gibberella fujikuroi</name>
    <dbReference type="NCBI Taxonomy" id="5127"/>
    <lineage>
        <taxon>Eukaryota</taxon>
        <taxon>Fungi</taxon>
        <taxon>Dikarya</taxon>
        <taxon>Ascomycota</taxon>
        <taxon>Pezizomycotina</taxon>
        <taxon>Sordariomycetes</taxon>
        <taxon>Hypocreomycetidae</taxon>
        <taxon>Hypocreales</taxon>
        <taxon>Nectriaceae</taxon>
        <taxon>Fusarium</taxon>
        <taxon>Fusarium fujikuroi species complex</taxon>
    </lineage>
</organism>
<evidence type="ECO:0000313" key="2">
    <source>
        <dbReference type="EMBL" id="VTT79718.1"/>
    </source>
</evidence>
<proteinExistence type="predicted"/>
<dbReference type="Proteomes" id="UP000760494">
    <property type="component" value="Unassembled WGS sequence"/>
</dbReference>
<reference evidence="2" key="1">
    <citation type="submission" date="2019-05" db="EMBL/GenBank/DDBJ databases">
        <authorList>
            <person name="Piombo E."/>
        </authorList>
    </citation>
    <scope>NUCLEOTIDE SEQUENCE</scope>
    <source>
        <strain evidence="2">C2S</strain>
    </source>
</reference>
<feature type="region of interest" description="Disordered" evidence="1">
    <location>
        <begin position="175"/>
        <end position="201"/>
    </location>
</feature>
<sequence>MKFVGEEVVMDSEDSESSVKLHNIHIKTADYRSRPQINSTGFSISGMSFDRMKSNTVSTTSATLGRASAAWACYTSRYRDVTHGHTLTFDSMNVEGDEPYLKAVAQENDADVAEDGDAQPAEALEAAELAKRVEAVVPVKPVEAAKAAEPVKIPRLESTATKLLNSSRATRLCRVGSDVTNSSSASHQQTSTPKNTVDSRE</sequence>
<protein>
    <submittedName>
        <fullName evidence="2">Uncharacterized protein</fullName>
    </submittedName>
</protein>
<name>A0A5Q3FC98_FUSFU</name>
<evidence type="ECO:0000313" key="3">
    <source>
        <dbReference type="Proteomes" id="UP000760494"/>
    </source>
</evidence>
<evidence type="ECO:0000256" key="1">
    <source>
        <dbReference type="SAM" id="MobiDB-lite"/>
    </source>
</evidence>
<comment type="caution">
    <text evidence="2">The sequence shown here is derived from an EMBL/GenBank/DDBJ whole genome shotgun (WGS) entry which is preliminary data.</text>
</comment>
<gene>
    <name evidence="2" type="ORF">C2S_11435</name>
</gene>